<sequence length="150" mass="17865">MTSLPNNNLYKINEDNSISCLQENCSYKNRTPKNNHNSIIQHYSRCHKTHYKFLKYNTKPYSKPQQKNISSYAEEHKLIDKNNIPDFNNYKNKTLISIIYRYILISFIDDINLDIKITNQEHKLFNLAFKEAISAYKFIETSEITLKKYS</sequence>
<evidence type="ECO:0000313" key="1">
    <source>
        <dbReference type="EMBL" id="CAG8822749.1"/>
    </source>
</evidence>
<dbReference type="EMBL" id="CAJVQA010052107">
    <property type="protein sequence ID" value="CAG8822749.1"/>
    <property type="molecule type" value="Genomic_DNA"/>
</dbReference>
<dbReference type="OrthoDB" id="2446092at2759"/>
<keyword evidence="2" id="KW-1185">Reference proteome</keyword>
<dbReference type="Proteomes" id="UP000789759">
    <property type="component" value="Unassembled WGS sequence"/>
</dbReference>
<name>A0A9N9PI86_9GLOM</name>
<feature type="non-terminal residue" evidence="1">
    <location>
        <position position="150"/>
    </location>
</feature>
<gene>
    <name evidence="1" type="ORF">CPELLU_LOCUS19849</name>
</gene>
<proteinExistence type="predicted"/>
<evidence type="ECO:0000313" key="2">
    <source>
        <dbReference type="Proteomes" id="UP000789759"/>
    </source>
</evidence>
<protein>
    <submittedName>
        <fullName evidence="1">5621_t:CDS:1</fullName>
    </submittedName>
</protein>
<reference evidence="1" key="1">
    <citation type="submission" date="2021-06" db="EMBL/GenBank/DDBJ databases">
        <authorList>
            <person name="Kallberg Y."/>
            <person name="Tangrot J."/>
            <person name="Rosling A."/>
        </authorList>
    </citation>
    <scope>NUCLEOTIDE SEQUENCE</scope>
    <source>
        <strain evidence="1">FL966</strain>
    </source>
</reference>
<organism evidence="1 2">
    <name type="scientific">Cetraspora pellucida</name>
    <dbReference type="NCBI Taxonomy" id="1433469"/>
    <lineage>
        <taxon>Eukaryota</taxon>
        <taxon>Fungi</taxon>
        <taxon>Fungi incertae sedis</taxon>
        <taxon>Mucoromycota</taxon>
        <taxon>Glomeromycotina</taxon>
        <taxon>Glomeromycetes</taxon>
        <taxon>Diversisporales</taxon>
        <taxon>Gigasporaceae</taxon>
        <taxon>Cetraspora</taxon>
    </lineage>
</organism>
<dbReference type="AlphaFoldDB" id="A0A9N9PI86"/>
<comment type="caution">
    <text evidence="1">The sequence shown here is derived from an EMBL/GenBank/DDBJ whole genome shotgun (WGS) entry which is preliminary data.</text>
</comment>
<accession>A0A9N9PI86</accession>